<dbReference type="PANTHER" id="PTHR43003:SF5">
    <property type="entry name" value="DNA-3-METHYLADENINE GLYCOSYLASE"/>
    <property type="match status" value="1"/>
</dbReference>
<evidence type="ECO:0000256" key="3">
    <source>
        <dbReference type="ARBA" id="ARBA00012000"/>
    </source>
</evidence>
<dbReference type="OrthoDB" id="9811249at2"/>
<dbReference type="InterPro" id="IPR023170">
    <property type="entry name" value="HhH_base_excis_C"/>
</dbReference>
<evidence type="ECO:0000256" key="8">
    <source>
        <dbReference type="ARBA" id="ARBA00022833"/>
    </source>
</evidence>
<dbReference type="PANTHER" id="PTHR43003">
    <property type="entry name" value="DNA-3-METHYLADENINE GLYCOSYLASE"/>
    <property type="match status" value="1"/>
</dbReference>
<dbReference type="InterPro" id="IPR035451">
    <property type="entry name" value="Ada-like_dom_sf"/>
</dbReference>
<evidence type="ECO:0000256" key="2">
    <source>
        <dbReference type="ARBA" id="ARBA00001947"/>
    </source>
</evidence>
<keyword evidence="4" id="KW-0489">Methyltransferase</keyword>
<organism evidence="15 16">
    <name type="scientific">Fimbriimonas ginsengisoli Gsoil 348</name>
    <dbReference type="NCBI Taxonomy" id="661478"/>
    <lineage>
        <taxon>Bacteria</taxon>
        <taxon>Bacillati</taxon>
        <taxon>Armatimonadota</taxon>
        <taxon>Fimbriimonadia</taxon>
        <taxon>Fimbriimonadales</taxon>
        <taxon>Fimbriimonadaceae</taxon>
        <taxon>Fimbriimonas</taxon>
    </lineage>
</organism>
<comment type="catalytic activity">
    <reaction evidence="1">
        <text>Hydrolysis of alkylated DNA, releasing 3-methyladenine, 3-methylguanine, 7-methylguanine and 7-methyladenine.</text>
        <dbReference type="EC" id="3.2.2.21"/>
    </reaction>
</comment>
<keyword evidence="11" id="KW-0010">Activator</keyword>
<comment type="cofactor">
    <cofactor evidence="2">
        <name>Zn(2+)</name>
        <dbReference type="ChEBI" id="CHEBI:29105"/>
    </cofactor>
</comment>
<dbReference type="PROSITE" id="PS00041">
    <property type="entry name" value="HTH_ARAC_FAMILY_1"/>
    <property type="match status" value="1"/>
</dbReference>
<dbReference type="PROSITE" id="PS01124">
    <property type="entry name" value="HTH_ARAC_FAMILY_2"/>
    <property type="match status" value="1"/>
</dbReference>
<dbReference type="InterPro" id="IPR009057">
    <property type="entry name" value="Homeodomain-like_sf"/>
</dbReference>
<dbReference type="eggNOG" id="COG2169">
    <property type="taxonomic scope" value="Bacteria"/>
</dbReference>
<dbReference type="Proteomes" id="UP000027982">
    <property type="component" value="Chromosome"/>
</dbReference>
<evidence type="ECO:0000256" key="9">
    <source>
        <dbReference type="ARBA" id="ARBA00023015"/>
    </source>
</evidence>
<dbReference type="InterPro" id="IPR018060">
    <property type="entry name" value="HTH_AraC"/>
</dbReference>
<dbReference type="GO" id="GO:0006285">
    <property type="term" value="P:base-excision repair, AP site formation"/>
    <property type="evidence" value="ECO:0007669"/>
    <property type="project" value="TreeGrafter"/>
</dbReference>
<dbReference type="SUPFAM" id="SSF46689">
    <property type="entry name" value="Homeodomain-like"/>
    <property type="match status" value="1"/>
</dbReference>
<dbReference type="InterPro" id="IPR018062">
    <property type="entry name" value="HTH_AraC-typ_CS"/>
</dbReference>
<dbReference type="RefSeq" id="WP_025227774.1">
    <property type="nucleotide sequence ID" value="NZ_CP007139.1"/>
</dbReference>
<dbReference type="GO" id="GO:0008270">
    <property type="term" value="F:zinc ion binding"/>
    <property type="evidence" value="ECO:0007669"/>
    <property type="project" value="InterPro"/>
</dbReference>
<evidence type="ECO:0000313" key="16">
    <source>
        <dbReference type="Proteomes" id="UP000027982"/>
    </source>
</evidence>
<sequence length="474" mass="52843">MRLTREVMLDRMAASDPAFNGRFIVGVHSTGIYCLPSCRARRPKPENVRFYDSIEAAREAGLRACKKCRPDDWAQGIDADRDRLAAVLATMWESPGRFRGIEDLAREAVMSPSVFFTAVRNQYQSTPGALLTSARVRQARRLLQSGGEVGAVGQEVGFESSSAYYENFGRRTGMPPAAYQRLAGRTDFAVELPDDFAPTPLFHYLGRDPNSLTERLTDEGVDLSVWAGEVPCRISLSVSGQSMRVCIDADRPVDVFAVHHQVSRLLGLEQDPRAFEEHVRGLGYGRLIEGREGMRIPLTPTPFDALVWCIVGQQVNLPFAFALRRRLSEKMAIPVGAGMFAPPTAEWLATRELEEFVPLQYSRRKAEYLVGAAQSVVEGRLDLETLSRAPRSEIEKTLLAQRGIGPWAANYLMMRALGSPDCVPVGDTGITTALGRFFDVARPGPEETLRLLEPFRPYRSYACYHLWQTLHKSD</sequence>
<dbReference type="InterPro" id="IPR003265">
    <property type="entry name" value="HhH-GPD_domain"/>
</dbReference>
<dbReference type="SUPFAM" id="SSF48150">
    <property type="entry name" value="DNA-glycosylase"/>
    <property type="match status" value="1"/>
</dbReference>
<dbReference type="HOGENOM" id="CLU_000445_72_6_0"/>
<dbReference type="GO" id="GO:0043916">
    <property type="term" value="F:DNA-7-methylguanine glycosylase activity"/>
    <property type="evidence" value="ECO:0007669"/>
    <property type="project" value="TreeGrafter"/>
</dbReference>
<dbReference type="Pfam" id="PF12833">
    <property type="entry name" value="HTH_18"/>
    <property type="match status" value="1"/>
</dbReference>
<gene>
    <name evidence="15" type="ORF">OP10G_0184</name>
</gene>
<keyword evidence="12" id="KW-0804">Transcription</keyword>
<dbReference type="InterPro" id="IPR011257">
    <property type="entry name" value="DNA_glycosylase"/>
</dbReference>
<evidence type="ECO:0000259" key="14">
    <source>
        <dbReference type="PROSITE" id="PS01124"/>
    </source>
</evidence>
<proteinExistence type="predicted"/>
<evidence type="ECO:0000256" key="10">
    <source>
        <dbReference type="ARBA" id="ARBA00023125"/>
    </source>
</evidence>
<evidence type="ECO:0000256" key="11">
    <source>
        <dbReference type="ARBA" id="ARBA00023159"/>
    </source>
</evidence>
<dbReference type="STRING" id="661478.OP10G_0184"/>
<evidence type="ECO:0000256" key="12">
    <source>
        <dbReference type="ARBA" id="ARBA00023163"/>
    </source>
</evidence>
<dbReference type="AlphaFoldDB" id="A0A068NJF0"/>
<feature type="domain" description="HTH araC/xylS-type" evidence="14">
    <location>
        <begin position="82"/>
        <end position="182"/>
    </location>
</feature>
<dbReference type="EC" id="3.2.2.21" evidence="3"/>
<evidence type="ECO:0000256" key="1">
    <source>
        <dbReference type="ARBA" id="ARBA00000086"/>
    </source>
</evidence>
<name>A0A068NJF0_FIMGI</name>
<dbReference type="GO" id="GO:0008168">
    <property type="term" value="F:methyltransferase activity"/>
    <property type="evidence" value="ECO:0007669"/>
    <property type="project" value="UniProtKB-KW"/>
</dbReference>
<accession>A0A068NJF0</accession>
<evidence type="ECO:0000256" key="7">
    <source>
        <dbReference type="ARBA" id="ARBA00022763"/>
    </source>
</evidence>
<keyword evidence="7" id="KW-0227">DNA damage</keyword>
<dbReference type="InterPro" id="IPR010316">
    <property type="entry name" value="AlkA_N"/>
</dbReference>
<dbReference type="GO" id="GO:0032131">
    <property type="term" value="F:alkylated DNA binding"/>
    <property type="evidence" value="ECO:0007669"/>
    <property type="project" value="TreeGrafter"/>
</dbReference>
<keyword evidence="13" id="KW-0234">DNA repair</keyword>
<dbReference type="SMART" id="SM01009">
    <property type="entry name" value="AlkA_N"/>
    <property type="match status" value="1"/>
</dbReference>
<keyword evidence="5" id="KW-0808">Transferase</keyword>
<dbReference type="Gene3D" id="3.40.10.10">
    <property type="entry name" value="DNA Methylphosphotriester Repair Domain"/>
    <property type="match status" value="1"/>
</dbReference>
<protein>
    <recommendedName>
        <fullName evidence="3">DNA-3-methyladenine glycosylase II</fullName>
        <ecNumber evidence="3">3.2.2.21</ecNumber>
    </recommendedName>
</protein>
<dbReference type="Pfam" id="PF02805">
    <property type="entry name" value="Ada_Zn_binding"/>
    <property type="match status" value="1"/>
</dbReference>
<dbReference type="InterPro" id="IPR051912">
    <property type="entry name" value="Alkylbase_DNA_Glycosylase/TA"/>
</dbReference>
<dbReference type="GO" id="GO:0003700">
    <property type="term" value="F:DNA-binding transcription factor activity"/>
    <property type="evidence" value="ECO:0007669"/>
    <property type="project" value="InterPro"/>
</dbReference>
<dbReference type="GO" id="GO:0032993">
    <property type="term" value="C:protein-DNA complex"/>
    <property type="evidence" value="ECO:0007669"/>
    <property type="project" value="TreeGrafter"/>
</dbReference>
<keyword evidence="16" id="KW-1185">Reference proteome</keyword>
<evidence type="ECO:0000313" key="15">
    <source>
        <dbReference type="EMBL" id="AIE83552.1"/>
    </source>
</evidence>
<keyword evidence="6" id="KW-0479">Metal-binding</keyword>
<evidence type="ECO:0000256" key="4">
    <source>
        <dbReference type="ARBA" id="ARBA00022603"/>
    </source>
</evidence>
<dbReference type="GO" id="GO:0008725">
    <property type="term" value="F:DNA-3-methyladenine glycosylase activity"/>
    <property type="evidence" value="ECO:0007669"/>
    <property type="project" value="TreeGrafter"/>
</dbReference>
<dbReference type="GO" id="GO:0032259">
    <property type="term" value="P:methylation"/>
    <property type="evidence" value="ECO:0007669"/>
    <property type="project" value="UniProtKB-KW"/>
</dbReference>
<keyword evidence="8" id="KW-0862">Zinc</keyword>
<dbReference type="Gene3D" id="1.10.340.30">
    <property type="entry name" value="Hypothetical protein, domain 2"/>
    <property type="match status" value="1"/>
</dbReference>
<dbReference type="GO" id="GO:0006307">
    <property type="term" value="P:DNA alkylation repair"/>
    <property type="evidence" value="ECO:0007669"/>
    <property type="project" value="TreeGrafter"/>
</dbReference>
<dbReference type="eggNOG" id="COG0122">
    <property type="taxonomic scope" value="Bacteria"/>
</dbReference>
<dbReference type="SMART" id="SM00342">
    <property type="entry name" value="HTH_ARAC"/>
    <property type="match status" value="1"/>
</dbReference>
<dbReference type="Gene3D" id="1.10.10.60">
    <property type="entry name" value="Homeodomain-like"/>
    <property type="match status" value="1"/>
</dbReference>
<dbReference type="GO" id="GO:0005737">
    <property type="term" value="C:cytoplasm"/>
    <property type="evidence" value="ECO:0007669"/>
    <property type="project" value="TreeGrafter"/>
</dbReference>
<dbReference type="Pfam" id="PF00730">
    <property type="entry name" value="HhH-GPD"/>
    <property type="match status" value="1"/>
</dbReference>
<evidence type="ECO:0000256" key="6">
    <source>
        <dbReference type="ARBA" id="ARBA00022723"/>
    </source>
</evidence>
<evidence type="ECO:0000256" key="5">
    <source>
        <dbReference type="ARBA" id="ARBA00022679"/>
    </source>
</evidence>
<dbReference type="SMART" id="SM00478">
    <property type="entry name" value="ENDO3c"/>
    <property type="match status" value="1"/>
</dbReference>
<dbReference type="GO" id="GO:0043565">
    <property type="term" value="F:sequence-specific DNA binding"/>
    <property type="evidence" value="ECO:0007669"/>
    <property type="project" value="InterPro"/>
</dbReference>
<dbReference type="CDD" id="cd00056">
    <property type="entry name" value="ENDO3c"/>
    <property type="match status" value="1"/>
</dbReference>
<dbReference type="EMBL" id="CP007139">
    <property type="protein sequence ID" value="AIE83552.1"/>
    <property type="molecule type" value="Genomic_DNA"/>
</dbReference>
<evidence type="ECO:0000256" key="13">
    <source>
        <dbReference type="ARBA" id="ARBA00023204"/>
    </source>
</evidence>
<keyword evidence="10" id="KW-0238">DNA-binding</keyword>
<dbReference type="KEGG" id="fgi:OP10G_0184"/>
<dbReference type="Gene3D" id="1.10.1670.10">
    <property type="entry name" value="Helix-hairpin-Helix base-excision DNA repair enzymes (C-terminal)"/>
    <property type="match status" value="1"/>
</dbReference>
<dbReference type="InterPro" id="IPR004026">
    <property type="entry name" value="Ada_DNA_repair_Zn-bd"/>
</dbReference>
<reference evidence="15 16" key="1">
    <citation type="journal article" date="2014" name="PLoS ONE">
        <title>The first complete genome sequence of the class fimbriimonadia in the phylum armatimonadetes.</title>
        <authorList>
            <person name="Hu Z.Y."/>
            <person name="Wang Y.Z."/>
            <person name="Im W.T."/>
            <person name="Wang S.Y."/>
            <person name="Zhao G.P."/>
            <person name="Zheng H.J."/>
            <person name="Quan Z.X."/>
        </authorList>
    </citation>
    <scope>NUCLEOTIDE SEQUENCE [LARGE SCALE GENOMIC DNA]</scope>
    <source>
        <strain evidence="15">Gsoil 348</strain>
    </source>
</reference>
<dbReference type="SUPFAM" id="SSF57884">
    <property type="entry name" value="Ada DNA repair protein, N-terminal domain (N-Ada 10)"/>
    <property type="match status" value="1"/>
</dbReference>
<keyword evidence="9" id="KW-0805">Transcription regulation</keyword>